<evidence type="ECO:0000313" key="1">
    <source>
        <dbReference type="EMBL" id="GFY68259.1"/>
    </source>
</evidence>
<protein>
    <submittedName>
        <fullName evidence="1">Retrovirus-related Pol polyprotein from transposon opus</fullName>
    </submittedName>
</protein>
<gene>
    <name evidence="1" type="primary">X975_19749</name>
    <name evidence="1" type="ORF">TNIN_220431</name>
</gene>
<proteinExistence type="predicted"/>
<dbReference type="InterPro" id="IPR036397">
    <property type="entry name" value="RNaseH_sf"/>
</dbReference>
<accession>A0A8X6YB96</accession>
<evidence type="ECO:0000313" key="2">
    <source>
        <dbReference type="Proteomes" id="UP000886998"/>
    </source>
</evidence>
<dbReference type="EMBL" id="BMAV01016964">
    <property type="protein sequence ID" value="GFY68259.1"/>
    <property type="molecule type" value="Genomic_DNA"/>
</dbReference>
<organism evidence="1 2">
    <name type="scientific">Trichonephila inaurata madagascariensis</name>
    <dbReference type="NCBI Taxonomy" id="2747483"/>
    <lineage>
        <taxon>Eukaryota</taxon>
        <taxon>Metazoa</taxon>
        <taxon>Ecdysozoa</taxon>
        <taxon>Arthropoda</taxon>
        <taxon>Chelicerata</taxon>
        <taxon>Arachnida</taxon>
        <taxon>Araneae</taxon>
        <taxon>Araneomorphae</taxon>
        <taxon>Entelegynae</taxon>
        <taxon>Araneoidea</taxon>
        <taxon>Nephilidae</taxon>
        <taxon>Trichonephila</taxon>
        <taxon>Trichonephila inaurata</taxon>
    </lineage>
</organism>
<dbReference type="GO" id="GO:0003676">
    <property type="term" value="F:nucleic acid binding"/>
    <property type="evidence" value="ECO:0007669"/>
    <property type="project" value="InterPro"/>
</dbReference>
<dbReference type="Gene3D" id="3.30.420.10">
    <property type="entry name" value="Ribonuclease H-like superfamily/Ribonuclease H"/>
    <property type="match status" value="1"/>
</dbReference>
<name>A0A8X6YB96_9ARAC</name>
<dbReference type="AlphaFoldDB" id="A0A8X6YB96"/>
<dbReference type="Proteomes" id="UP000886998">
    <property type="component" value="Unassembled WGS sequence"/>
</dbReference>
<dbReference type="OrthoDB" id="6433241at2759"/>
<comment type="caution">
    <text evidence="1">The sequence shown here is derived from an EMBL/GenBank/DDBJ whole genome shotgun (WGS) entry which is preliminary data.</text>
</comment>
<keyword evidence="2" id="KW-1185">Reference proteome</keyword>
<reference evidence="1" key="1">
    <citation type="submission" date="2020-08" db="EMBL/GenBank/DDBJ databases">
        <title>Multicomponent nature underlies the extraordinary mechanical properties of spider dragline silk.</title>
        <authorList>
            <person name="Kono N."/>
            <person name="Nakamura H."/>
            <person name="Mori M."/>
            <person name="Yoshida Y."/>
            <person name="Ohtoshi R."/>
            <person name="Malay A.D."/>
            <person name="Moran D.A.P."/>
            <person name="Tomita M."/>
            <person name="Numata K."/>
            <person name="Arakawa K."/>
        </authorList>
    </citation>
    <scope>NUCLEOTIDE SEQUENCE</scope>
</reference>
<sequence>MICSDQGTNFTSNISEAFLSVMGVSPRFSIQGHPEMYGLLPSEPISLLKEVWAGERNIPTTVSRSLEKYQEDLTEKLRKAHEIAAETAEATQNNYESYYIFMIQGKAIQGSATIIEITRPYSAKVEFSDGGIRELHFNKLRPYIARVVQVGLIFDQDSDFRDLHYAPTDTGVTSMVDVTDHISSVCQELEMFSDWNY</sequence>